<proteinExistence type="predicted"/>
<comment type="caution">
    <text evidence="1">The sequence shown here is derived from an EMBL/GenBank/DDBJ whole genome shotgun (WGS) entry which is preliminary data.</text>
</comment>
<dbReference type="SUPFAM" id="SSF51735">
    <property type="entry name" value="NAD(P)-binding Rossmann-fold domains"/>
    <property type="match status" value="1"/>
</dbReference>
<evidence type="ECO:0000313" key="1">
    <source>
        <dbReference type="EMBL" id="OYV02933.1"/>
    </source>
</evidence>
<accession>A0A257LTF2</accession>
<dbReference type="InterPro" id="IPR036291">
    <property type="entry name" value="NAD(P)-bd_dom_sf"/>
</dbReference>
<dbReference type="AlphaFoldDB" id="A0A257LTF2"/>
<name>A0A257LTF2_UNCW3</name>
<gene>
    <name evidence="1" type="ORF">CGW93_03190</name>
</gene>
<feature type="non-terminal residue" evidence="1">
    <location>
        <position position="1"/>
    </location>
</feature>
<evidence type="ECO:0000313" key="2">
    <source>
        <dbReference type="Proteomes" id="UP000216312"/>
    </source>
</evidence>
<reference evidence="2" key="1">
    <citation type="submission" date="2017-07" db="EMBL/GenBank/DDBJ databases">
        <title>Novel pathways for hydrocarbon cycling and metabolic interdependencies in hydrothermal sediment communities.</title>
        <authorList>
            <person name="Dombrowski N."/>
            <person name="Seitz K."/>
            <person name="Teske A."/>
            <person name="Baker B."/>
        </authorList>
    </citation>
    <scope>NUCLEOTIDE SEQUENCE [LARGE SCALE GENOMIC DNA]</scope>
</reference>
<dbReference type="Proteomes" id="UP000216312">
    <property type="component" value="Unassembled WGS sequence"/>
</dbReference>
<dbReference type="EMBL" id="NMUJ01000035">
    <property type="protein sequence ID" value="OYV02933.1"/>
    <property type="molecule type" value="Genomic_DNA"/>
</dbReference>
<organism evidence="1 2">
    <name type="scientific">candidate division WOR-3 bacterium 4484_18</name>
    <dbReference type="NCBI Taxonomy" id="2020626"/>
    <lineage>
        <taxon>Bacteria</taxon>
        <taxon>Bacteria division WOR-3</taxon>
    </lineage>
</organism>
<dbReference type="Gene3D" id="3.40.50.720">
    <property type="entry name" value="NAD(P)-binding Rossmann-like Domain"/>
    <property type="match status" value="1"/>
</dbReference>
<sequence>RALRLTGLCDGQVLGLYGFGASAHIVIQIVKHKYPNTRVFVFTRPGQKHHQELAKRLGADWVGATGDTPPEKLDCAIDTTPVWTPVVEALRVLQKGGRLVINAIRKEEHDKEVLLRLDYATHIWQEKEVKSVANVTRSDAEEFLPLAARRYR</sequence>
<protein>
    <submittedName>
        <fullName evidence="1">Alcohol dehydrogenase</fullName>
    </submittedName>
</protein>